<dbReference type="Proteomes" id="UP001057296">
    <property type="component" value="Chromosome"/>
</dbReference>
<proteinExistence type="predicted"/>
<dbReference type="Pfam" id="PF15607">
    <property type="entry name" value="Ntox44"/>
    <property type="match status" value="1"/>
</dbReference>
<organism evidence="2 3">
    <name type="scientific">Neisseria subflava</name>
    <dbReference type="NCBI Taxonomy" id="28449"/>
    <lineage>
        <taxon>Bacteria</taxon>
        <taxon>Pseudomonadati</taxon>
        <taxon>Pseudomonadota</taxon>
        <taxon>Betaproteobacteria</taxon>
        <taxon>Neisseriales</taxon>
        <taxon>Neisseriaceae</taxon>
        <taxon>Neisseria</taxon>
    </lineage>
</organism>
<evidence type="ECO:0000259" key="1">
    <source>
        <dbReference type="Pfam" id="PF15607"/>
    </source>
</evidence>
<accession>A0A9X9N0E1</accession>
<dbReference type="EMBL" id="CP073115">
    <property type="protein sequence ID" value="UTG68916.1"/>
    <property type="molecule type" value="Genomic_DNA"/>
</dbReference>
<evidence type="ECO:0000313" key="3">
    <source>
        <dbReference type="Proteomes" id="UP001057296"/>
    </source>
</evidence>
<gene>
    <name evidence="2" type="ORF">KCG54_06640</name>
</gene>
<name>A0A9X9N0E1_NEISU</name>
<reference evidence="2" key="1">
    <citation type="submission" date="2021-04" db="EMBL/GenBank/DDBJ databases">
        <title>Characterizing Neisseria spp. as novel respiratory pathobionts in bronchiectasis.</title>
        <authorList>
            <person name="Li L."/>
            <person name="Mac Aogain M."/>
            <person name="Xu T."/>
            <person name="Jaggi T.K."/>
            <person name="Chan L.Y."/>
            <person name="Keir H.R."/>
            <person name="Dicker A.J."/>
            <person name="Qu J."/>
            <person name="Liu Y."/>
            <person name="Chen H.S."/>
            <person name="Koh M.S."/>
            <person name="Ong T.H."/>
            <person name="Lim A.Y.H."/>
            <person name="Abisheganaden J."/>
            <person name="Low T.B."/>
            <person name="Oliver B.G."/>
            <person name="Tan N.S."/>
            <person name="Fang M."/>
            <person name="Chalmers J.D."/>
            <person name="Chotirmall S.H."/>
        </authorList>
    </citation>
    <scope>NUCLEOTIDE SEQUENCE</scope>
    <source>
        <strain evidence="2">TT0077</strain>
    </source>
</reference>
<dbReference type="RefSeq" id="WP_254323736.1">
    <property type="nucleotide sequence ID" value="NZ_CP073115.1"/>
</dbReference>
<dbReference type="InterPro" id="IPR028946">
    <property type="entry name" value="Ntox44"/>
</dbReference>
<protein>
    <recommendedName>
        <fullName evidence="1">Bacterial toxin 44 domain-containing protein</fullName>
    </recommendedName>
</protein>
<sequence>MENKLKTTKGKFVKGDNFLVKQKITTPCEHKIDGAVKVAEYIVREIKKNTRSKIAEGIRYYASEEEYTERYNKWKNSSLVQRLLTRPDPPNLLKAKALWTERVFKGRPWDHKEYIIETFKGYAVVRPAYSHKLKRNRTFKKHWHKYKNYDYRYDIWSNIHYGYVGLSVGFEKETLLNGANLAQIIDSSGGDAEDPIDDVTAINIGFSLYKKFGKFADKLTANDVLDELNKLPDNKLPDARKRHTCLESKNKL</sequence>
<feature type="domain" description="Bacterial toxin 44" evidence="1">
    <location>
        <begin position="99"/>
        <end position="210"/>
    </location>
</feature>
<dbReference type="AlphaFoldDB" id="A0A9X9N0E1"/>
<evidence type="ECO:0000313" key="2">
    <source>
        <dbReference type="EMBL" id="UTG68916.1"/>
    </source>
</evidence>